<dbReference type="Gene3D" id="3.40.30.10">
    <property type="entry name" value="Glutaredoxin"/>
    <property type="match status" value="1"/>
</dbReference>
<feature type="chain" id="PRO_5041402871" evidence="1">
    <location>
        <begin position="19"/>
        <end position="223"/>
    </location>
</feature>
<dbReference type="AlphaFoldDB" id="A0AA49JW13"/>
<proteinExistence type="predicted"/>
<reference evidence="2" key="1">
    <citation type="submission" date="2023-07" db="EMBL/GenBank/DDBJ databases">
        <authorList>
            <person name="Haufschild T."/>
            <person name="Kallscheuer N."/>
            <person name="Hammer J."/>
            <person name="Kohn T."/>
            <person name="Kabuu M."/>
            <person name="Jogler M."/>
            <person name="Wohfarth N."/>
            <person name="Heuer A."/>
            <person name="Rohde M."/>
            <person name="van Teeseling M.C.F."/>
            <person name="Jogler C."/>
        </authorList>
    </citation>
    <scope>NUCLEOTIDE SEQUENCE</scope>
    <source>
        <strain evidence="2">Strain 138</strain>
        <strain evidence="3">Strain 318</strain>
    </source>
</reference>
<accession>A0AA49K1X0</accession>
<sequence>MLSLALLLSLSMASPTVAVRCEPAPAPSADETRDSTLVALYDAGQPWTEFLGAARARRAQWLENAARPLAPADAVARARALPGRWRLLVVAVDSCSDSVNTIPFLAQLVAAVPQLDMRVISPRAGRALMEARRTPDGRAATPTVIVLDESGAEAGCWIERPAALQAIAMAAGAGGGTAAFAAQKASWYASDAGASTVAEVVGLLERAAAGTRGCDLGAGQTRQ</sequence>
<organism evidence="2">
    <name type="scientific">Pseudogemmatithrix spongiicola</name>
    <dbReference type="NCBI Taxonomy" id="3062599"/>
    <lineage>
        <taxon>Bacteria</taxon>
        <taxon>Pseudomonadati</taxon>
        <taxon>Gemmatimonadota</taxon>
        <taxon>Gemmatimonadia</taxon>
        <taxon>Gemmatimonadales</taxon>
        <taxon>Gemmatimonadaceae</taxon>
        <taxon>Pseudogemmatithrix</taxon>
    </lineage>
</organism>
<keyword evidence="4" id="KW-1185">Reference proteome</keyword>
<name>A0AA49JW13_9BACT</name>
<evidence type="ECO:0000313" key="4">
    <source>
        <dbReference type="Proteomes" id="UP001229955"/>
    </source>
</evidence>
<dbReference type="Pfam" id="PF14595">
    <property type="entry name" value="Thioredoxin_9"/>
    <property type="match status" value="1"/>
</dbReference>
<accession>A0AA49JW13</accession>
<dbReference type="KEGG" id="pspc:Strain318_002372"/>
<protein>
    <submittedName>
        <fullName evidence="2">Thioredoxin family protein</fullName>
    </submittedName>
</protein>
<dbReference type="RefSeq" id="WP_367885921.1">
    <property type="nucleotide sequence ID" value="NZ_CP130612.1"/>
</dbReference>
<dbReference type="Proteomes" id="UP001229955">
    <property type="component" value="Chromosome"/>
</dbReference>
<evidence type="ECO:0000256" key="1">
    <source>
        <dbReference type="SAM" id="SignalP"/>
    </source>
</evidence>
<evidence type="ECO:0000313" key="2">
    <source>
        <dbReference type="EMBL" id="WKW13059.1"/>
    </source>
</evidence>
<dbReference type="EMBL" id="CP130613">
    <property type="protein sequence ID" value="WKW15965.1"/>
    <property type="molecule type" value="Genomic_DNA"/>
</dbReference>
<feature type="signal peptide" evidence="1">
    <location>
        <begin position="1"/>
        <end position="18"/>
    </location>
</feature>
<keyword evidence="1" id="KW-0732">Signal</keyword>
<dbReference type="EMBL" id="CP130612">
    <property type="protein sequence ID" value="WKW13059.1"/>
    <property type="molecule type" value="Genomic_DNA"/>
</dbReference>
<evidence type="ECO:0000313" key="3">
    <source>
        <dbReference type="EMBL" id="WKW15965.1"/>
    </source>
</evidence>
<gene>
    <name evidence="2" type="ORF">Strain138_002373</name>
    <name evidence="3" type="ORF">Strain318_002372</name>
</gene>